<keyword evidence="1" id="KW-0732">Signal</keyword>
<keyword evidence="3" id="KW-1185">Reference proteome</keyword>
<name>A0A1C4DLR7_9GAMM</name>
<evidence type="ECO:0000256" key="1">
    <source>
        <dbReference type="SAM" id="SignalP"/>
    </source>
</evidence>
<dbReference type="EMBL" id="FMBA01000084">
    <property type="protein sequence ID" value="SCC32324.1"/>
    <property type="molecule type" value="Genomic_DNA"/>
</dbReference>
<organism evidence="2 3">
    <name type="scientific">Gilliamella intestini</name>
    <dbReference type="NCBI Taxonomy" id="1798183"/>
    <lineage>
        <taxon>Bacteria</taxon>
        <taxon>Pseudomonadati</taxon>
        <taxon>Pseudomonadota</taxon>
        <taxon>Gammaproteobacteria</taxon>
        <taxon>Orbales</taxon>
        <taxon>Orbaceae</taxon>
        <taxon>Gilliamella</taxon>
    </lineage>
</organism>
<proteinExistence type="predicted"/>
<accession>A0A1C4DLR7</accession>
<feature type="signal peptide" evidence="1">
    <location>
        <begin position="1"/>
        <end position="17"/>
    </location>
</feature>
<feature type="chain" id="PRO_5008690555" evidence="1">
    <location>
        <begin position="18"/>
        <end position="119"/>
    </location>
</feature>
<dbReference type="Proteomes" id="UP000199698">
    <property type="component" value="Unassembled WGS sequence"/>
</dbReference>
<dbReference type="STRING" id="1798183.GA0061080_10842"/>
<reference evidence="3" key="1">
    <citation type="submission" date="2016-08" db="EMBL/GenBank/DDBJ databases">
        <authorList>
            <person name="Varghese N."/>
            <person name="Submissions Spin"/>
        </authorList>
    </citation>
    <scope>NUCLEOTIDE SEQUENCE [LARGE SCALE GENOMIC DNA]</scope>
    <source>
        <strain evidence="3">R-53144</strain>
    </source>
</reference>
<dbReference type="AlphaFoldDB" id="A0A1C4DLR7"/>
<gene>
    <name evidence="2" type="ORF">GA0061080_10842</name>
</gene>
<protein>
    <submittedName>
        <fullName evidence="2">Uncharacterized protein</fullName>
    </submittedName>
</protein>
<sequence>MKIIFIIMPLLSFVCLANDFNHSCLYTTKYNSLKYNIKISYCCEEGELDCKNVYYEGTRKKDQLYIFLKGETINHYSSHRLLGYQFQNNDYYYIIRDNQLSIYKNNKLLQNQELEELDD</sequence>
<evidence type="ECO:0000313" key="2">
    <source>
        <dbReference type="EMBL" id="SCC32324.1"/>
    </source>
</evidence>
<evidence type="ECO:0000313" key="3">
    <source>
        <dbReference type="Proteomes" id="UP000199698"/>
    </source>
</evidence>